<dbReference type="Pfam" id="PF07687">
    <property type="entry name" value="M20_dimer"/>
    <property type="match status" value="1"/>
</dbReference>
<dbReference type="AlphaFoldDB" id="A0A4U1IET7"/>
<keyword evidence="3" id="KW-0479">Metal-binding</keyword>
<feature type="binding site" evidence="3">
    <location>
        <position position="93"/>
    </location>
    <ligand>
        <name>Zn(2+)</name>
        <dbReference type="ChEBI" id="CHEBI:29105"/>
        <label>1</label>
    </ligand>
</feature>
<dbReference type="InterPro" id="IPR036264">
    <property type="entry name" value="Bact_exopeptidase_dim_dom"/>
</dbReference>
<evidence type="ECO:0000256" key="2">
    <source>
        <dbReference type="ARBA" id="ARBA00022801"/>
    </source>
</evidence>
<feature type="binding site" evidence="3">
    <location>
        <position position="104"/>
    </location>
    <ligand>
        <name>Zn(2+)</name>
        <dbReference type="ChEBI" id="CHEBI:29105"/>
        <label>1</label>
    </ligand>
</feature>
<dbReference type="SUPFAM" id="SSF55031">
    <property type="entry name" value="Bacterial exopeptidase dimerisation domain"/>
    <property type="match status" value="1"/>
</dbReference>
<dbReference type="InterPro" id="IPR011650">
    <property type="entry name" value="Peptidase_M20_dimer"/>
</dbReference>
<evidence type="ECO:0000313" key="6">
    <source>
        <dbReference type="Proteomes" id="UP000305539"/>
    </source>
</evidence>
<comment type="cofactor">
    <cofactor evidence="3">
        <name>Zn(2+)</name>
        <dbReference type="ChEBI" id="CHEBI:29105"/>
    </cofactor>
    <text evidence="3">Binds 2 Zn(2+) ions per subunit.</text>
</comment>
<proteinExistence type="inferred from homology"/>
<dbReference type="InterPro" id="IPR001261">
    <property type="entry name" value="ArgE/DapE_CS"/>
</dbReference>
<evidence type="ECO:0000313" key="5">
    <source>
        <dbReference type="EMBL" id="TKC92219.1"/>
    </source>
</evidence>
<keyword evidence="3" id="KW-0862">Zinc</keyword>
<feature type="binding site" evidence="3">
    <location>
        <position position="391"/>
    </location>
    <ligand>
        <name>Zn(2+)</name>
        <dbReference type="ChEBI" id="CHEBI:29105"/>
        <label>2</label>
    </ligand>
</feature>
<feature type="domain" description="Peptidase M20 dimerisation" evidence="4">
    <location>
        <begin position="221"/>
        <end position="321"/>
    </location>
</feature>
<protein>
    <submittedName>
        <fullName evidence="5">Zn-dependent hydrolase</fullName>
    </submittedName>
</protein>
<dbReference type="PANTHER" id="PTHR32494">
    <property type="entry name" value="ALLANTOATE DEIMINASE-RELATED"/>
    <property type="match status" value="1"/>
</dbReference>
<dbReference type="InterPro" id="IPR010158">
    <property type="entry name" value="Amidase_Cbmase"/>
</dbReference>
<dbReference type="GO" id="GO:0046872">
    <property type="term" value="F:metal ion binding"/>
    <property type="evidence" value="ECO:0007669"/>
    <property type="project" value="UniProtKB-KW"/>
</dbReference>
<dbReference type="Gene3D" id="3.40.630.10">
    <property type="entry name" value="Zn peptidases"/>
    <property type="match status" value="1"/>
</dbReference>
<dbReference type="PROSITE" id="PS00758">
    <property type="entry name" value="ARGE_DAPE_CPG2_1"/>
    <property type="match status" value="1"/>
</dbReference>
<keyword evidence="6" id="KW-1185">Reference proteome</keyword>
<dbReference type="RefSeq" id="WP_136892000.1">
    <property type="nucleotide sequence ID" value="NZ_SWJE01000001.1"/>
</dbReference>
<dbReference type="OrthoDB" id="9808195at2"/>
<sequence>MNTSHDPITPLQLDAALMIDQLRELGEIGVDVEAGGRTRIALSDEERAGRDLVVKWMRELDLDVQIDRIGNVFGTLRSASDGGSQRPLMMGSHIDTVTNAGALDGCYGVLAALAVVRAFRRAGVIPQRSITVAAFTNEEGIRYQPDMMGSLVYAGGLPVDTALNTIGVDGTRLGDELGRIGYAGELEPGAIIPHEYLELHIEQGPILEAENVRIGVVENLQGISWQQITVQGNANHAGTTPMQLRHDAGWVAATVATFLRELAAATGMTLATIGMLRMEPNVINVIPRKAVFSVDLRDPNEQRLQEAERHLAEFLTQAAEKEGVAITTERLARFEPVVFDSGLVDAIEASAKRFGFTHRRMTSGAGHDAQMIARIAPAAMIFVPSRGGISHNPREHTDDDQLIDGANLLLDVVLRRITEISDDPSFPATVCARLIEGEDDTHAQI</sequence>
<dbReference type="Proteomes" id="UP000305539">
    <property type="component" value="Unassembled WGS sequence"/>
</dbReference>
<dbReference type="SUPFAM" id="SSF53187">
    <property type="entry name" value="Zn-dependent exopeptidases"/>
    <property type="match status" value="1"/>
</dbReference>
<evidence type="ECO:0000256" key="3">
    <source>
        <dbReference type="PIRSR" id="PIRSR001235-1"/>
    </source>
</evidence>
<dbReference type="GO" id="GO:0016813">
    <property type="term" value="F:hydrolase activity, acting on carbon-nitrogen (but not peptide) bonds, in linear amidines"/>
    <property type="evidence" value="ECO:0007669"/>
    <property type="project" value="InterPro"/>
</dbReference>
<dbReference type="PIRSF" id="PIRSF001235">
    <property type="entry name" value="Amidase_carbamoylase"/>
    <property type="match status" value="1"/>
</dbReference>
<comment type="similarity">
    <text evidence="1">Belongs to the peptidase M20 family.</text>
</comment>
<dbReference type="CDD" id="cd03884">
    <property type="entry name" value="M20_bAS"/>
    <property type="match status" value="1"/>
</dbReference>
<feature type="binding site" evidence="3">
    <location>
        <position position="200"/>
    </location>
    <ligand>
        <name>Zn(2+)</name>
        <dbReference type="ChEBI" id="CHEBI:29105"/>
        <label>1</label>
    </ligand>
</feature>
<dbReference type="Gene3D" id="3.30.70.360">
    <property type="match status" value="1"/>
</dbReference>
<dbReference type="NCBIfam" id="NF006771">
    <property type="entry name" value="PRK09290.1-5"/>
    <property type="match status" value="1"/>
</dbReference>
<dbReference type="NCBIfam" id="TIGR01879">
    <property type="entry name" value="hydantase"/>
    <property type="match status" value="1"/>
</dbReference>
<accession>A0A4U1IET7</accession>
<gene>
    <name evidence="5" type="ORF">FAZ69_00500</name>
</gene>
<name>A0A4U1IET7_9BURK</name>
<dbReference type="PANTHER" id="PTHR32494:SF5">
    <property type="entry name" value="ALLANTOATE AMIDOHYDROLASE"/>
    <property type="match status" value="1"/>
</dbReference>
<comment type="caution">
    <text evidence="5">The sequence shown here is derived from an EMBL/GenBank/DDBJ whole genome shotgun (WGS) entry which is preliminary data.</text>
</comment>
<dbReference type="InterPro" id="IPR002933">
    <property type="entry name" value="Peptidase_M20"/>
</dbReference>
<evidence type="ECO:0000259" key="4">
    <source>
        <dbReference type="Pfam" id="PF07687"/>
    </source>
</evidence>
<organism evidence="5 6">
    <name type="scientific">Trinickia terrae</name>
    <dbReference type="NCBI Taxonomy" id="2571161"/>
    <lineage>
        <taxon>Bacteria</taxon>
        <taxon>Pseudomonadati</taxon>
        <taxon>Pseudomonadota</taxon>
        <taxon>Betaproteobacteria</taxon>
        <taxon>Burkholderiales</taxon>
        <taxon>Burkholderiaceae</taxon>
        <taxon>Trinickia</taxon>
    </lineage>
</organism>
<keyword evidence="2 5" id="KW-0378">Hydrolase</keyword>
<dbReference type="Pfam" id="PF01546">
    <property type="entry name" value="Peptidase_M20"/>
    <property type="match status" value="1"/>
</dbReference>
<feature type="binding site" evidence="3">
    <location>
        <position position="104"/>
    </location>
    <ligand>
        <name>Zn(2+)</name>
        <dbReference type="ChEBI" id="CHEBI:29105"/>
        <label>2</label>
    </ligand>
</feature>
<feature type="binding site" evidence="3">
    <location>
        <position position="139"/>
    </location>
    <ligand>
        <name>Zn(2+)</name>
        <dbReference type="ChEBI" id="CHEBI:29105"/>
        <label>2</label>
    </ligand>
</feature>
<evidence type="ECO:0000256" key="1">
    <source>
        <dbReference type="ARBA" id="ARBA00006153"/>
    </source>
</evidence>
<reference evidence="5 6" key="1">
    <citation type="submission" date="2019-04" db="EMBL/GenBank/DDBJ databases">
        <title>Trinickia sp. 7GSK02, isolated from subtropical forest soil.</title>
        <authorList>
            <person name="Gao Z.-H."/>
            <person name="Qiu L.-H."/>
        </authorList>
    </citation>
    <scope>NUCLEOTIDE SEQUENCE [LARGE SCALE GENOMIC DNA]</scope>
    <source>
        <strain evidence="5 6">7GSK02</strain>
    </source>
</reference>
<dbReference type="EMBL" id="SWJE01000001">
    <property type="protein sequence ID" value="TKC92219.1"/>
    <property type="molecule type" value="Genomic_DNA"/>
</dbReference>